<organism evidence="6 7">
    <name type="scientific">Nocardia jiangsuensis</name>
    <dbReference type="NCBI Taxonomy" id="1691563"/>
    <lineage>
        <taxon>Bacteria</taxon>
        <taxon>Bacillati</taxon>
        <taxon>Actinomycetota</taxon>
        <taxon>Actinomycetes</taxon>
        <taxon>Mycobacteriales</taxon>
        <taxon>Nocardiaceae</taxon>
        <taxon>Nocardia</taxon>
    </lineage>
</organism>
<dbReference type="InterPro" id="IPR006162">
    <property type="entry name" value="Ppantetheine_attach_site"/>
</dbReference>
<dbReference type="Gene3D" id="3.30.300.30">
    <property type="match status" value="5"/>
</dbReference>
<dbReference type="InterPro" id="IPR000873">
    <property type="entry name" value="AMP-dep_synth/lig_dom"/>
</dbReference>
<dbReference type="Gene3D" id="3.40.50.980">
    <property type="match status" value="8"/>
</dbReference>
<dbReference type="NCBIfam" id="NF004282">
    <property type="entry name" value="PRK05691.1"/>
    <property type="match status" value="5"/>
</dbReference>
<dbReference type="InterPro" id="IPR029058">
    <property type="entry name" value="AB_hydrolase_fold"/>
</dbReference>
<evidence type="ECO:0000313" key="7">
    <source>
        <dbReference type="Proteomes" id="UP001595696"/>
    </source>
</evidence>
<proteinExistence type="predicted"/>
<gene>
    <name evidence="6" type="ORF">ACFO0B_21120</name>
</gene>
<dbReference type="EMBL" id="JBHSAX010000017">
    <property type="protein sequence ID" value="MFC3964491.1"/>
    <property type="molecule type" value="Genomic_DNA"/>
</dbReference>
<evidence type="ECO:0000256" key="2">
    <source>
        <dbReference type="ARBA" id="ARBA00022450"/>
    </source>
</evidence>
<dbReference type="RefSeq" id="WP_378614248.1">
    <property type="nucleotide sequence ID" value="NZ_JBHSAX010000017.1"/>
</dbReference>
<dbReference type="Pfam" id="PF00550">
    <property type="entry name" value="PP-binding"/>
    <property type="match status" value="5"/>
</dbReference>
<feature type="domain" description="Carrier" evidence="5">
    <location>
        <begin position="3694"/>
        <end position="3769"/>
    </location>
</feature>
<dbReference type="SUPFAM" id="SSF47336">
    <property type="entry name" value="ACP-like"/>
    <property type="match status" value="5"/>
</dbReference>
<feature type="domain" description="Carrier" evidence="5">
    <location>
        <begin position="1580"/>
        <end position="1655"/>
    </location>
</feature>
<dbReference type="CDD" id="cd17643">
    <property type="entry name" value="A_NRPS_Cytc1-like"/>
    <property type="match status" value="1"/>
</dbReference>
<evidence type="ECO:0000256" key="1">
    <source>
        <dbReference type="ARBA" id="ARBA00001957"/>
    </source>
</evidence>
<dbReference type="Gene3D" id="3.30.559.30">
    <property type="entry name" value="Nonribosomal peptide synthetase, condensation domain"/>
    <property type="match status" value="4"/>
</dbReference>
<dbReference type="CDD" id="cd05930">
    <property type="entry name" value="A_NRPS"/>
    <property type="match status" value="4"/>
</dbReference>
<dbReference type="InterPro" id="IPR042099">
    <property type="entry name" value="ANL_N_sf"/>
</dbReference>
<dbReference type="NCBIfam" id="TIGR01733">
    <property type="entry name" value="AA-adenyl-dom"/>
    <property type="match status" value="5"/>
</dbReference>
<dbReference type="Gene3D" id="3.40.50.1820">
    <property type="entry name" value="alpha/beta hydrolase"/>
    <property type="match status" value="1"/>
</dbReference>
<dbReference type="Pfam" id="PF00501">
    <property type="entry name" value="AMP-binding"/>
    <property type="match status" value="5"/>
</dbReference>
<dbReference type="SUPFAM" id="SSF53474">
    <property type="entry name" value="alpha/beta-Hydrolases"/>
    <property type="match status" value="1"/>
</dbReference>
<dbReference type="PROSITE" id="PS00455">
    <property type="entry name" value="AMP_BINDING"/>
    <property type="match status" value="4"/>
</dbReference>
<dbReference type="InterPro" id="IPR020806">
    <property type="entry name" value="PKS_PP-bd"/>
</dbReference>
<dbReference type="SMART" id="SM00823">
    <property type="entry name" value="PKS_PP"/>
    <property type="match status" value="5"/>
</dbReference>
<dbReference type="Gene3D" id="3.30.559.10">
    <property type="entry name" value="Chloramphenicol acetyltransferase-like domain"/>
    <property type="match status" value="4"/>
</dbReference>
<dbReference type="InterPro" id="IPR001242">
    <property type="entry name" value="Condensation_dom"/>
</dbReference>
<dbReference type="Pfam" id="PF00975">
    <property type="entry name" value="Thioesterase"/>
    <property type="match status" value="1"/>
</dbReference>
<dbReference type="PROSITE" id="PS00012">
    <property type="entry name" value="PHOSPHOPANTETHEINE"/>
    <property type="match status" value="5"/>
</dbReference>
<name>A0ABV8DY89_9NOCA</name>
<dbReference type="Gene3D" id="1.10.1200.10">
    <property type="entry name" value="ACP-like"/>
    <property type="match status" value="4"/>
</dbReference>
<dbReference type="SUPFAM" id="SSF56801">
    <property type="entry name" value="Acetyl-CoA synthetase-like"/>
    <property type="match status" value="5"/>
</dbReference>
<dbReference type="Pfam" id="PF13193">
    <property type="entry name" value="AMP-binding_C"/>
    <property type="match status" value="5"/>
</dbReference>
<dbReference type="InterPro" id="IPR023213">
    <property type="entry name" value="CAT-like_dom_sf"/>
</dbReference>
<keyword evidence="7" id="KW-1185">Reference proteome</keyword>
<dbReference type="InterPro" id="IPR020845">
    <property type="entry name" value="AMP-binding_CS"/>
</dbReference>
<dbReference type="PROSITE" id="PS50075">
    <property type="entry name" value="CARRIER"/>
    <property type="match status" value="5"/>
</dbReference>
<dbReference type="Gene3D" id="3.40.50.12780">
    <property type="entry name" value="N-terminal domain of ligase-like"/>
    <property type="match status" value="1"/>
</dbReference>
<dbReference type="InterPro" id="IPR025110">
    <property type="entry name" value="AMP-bd_C"/>
</dbReference>
<feature type="domain" description="Carrier" evidence="5">
    <location>
        <begin position="4751"/>
        <end position="4826"/>
    </location>
</feature>
<dbReference type="SUPFAM" id="SSF52777">
    <property type="entry name" value="CoA-dependent acyltransferases"/>
    <property type="match status" value="8"/>
</dbReference>
<feature type="domain" description="Carrier" evidence="5">
    <location>
        <begin position="526"/>
        <end position="601"/>
    </location>
</feature>
<reference evidence="7" key="1">
    <citation type="journal article" date="2019" name="Int. J. Syst. Evol. Microbiol.">
        <title>The Global Catalogue of Microorganisms (GCM) 10K type strain sequencing project: providing services to taxonomists for standard genome sequencing and annotation.</title>
        <authorList>
            <consortium name="The Broad Institute Genomics Platform"/>
            <consortium name="The Broad Institute Genome Sequencing Center for Infectious Disease"/>
            <person name="Wu L."/>
            <person name="Ma J."/>
        </authorList>
    </citation>
    <scope>NUCLEOTIDE SEQUENCE [LARGE SCALE GENOMIC DNA]</scope>
    <source>
        <strain evidence="7">CGMCC 4.7330</strain>
    </source>
</reference>
<keyword evidence="2" id="KW-0596">Phosphopantetheine</keyword>
<feature type="signal peptide" evidence="4">
    <location>
        <begin position="1"/>
        <end position="30"/>
    </location>
</feature>
<keyword evidence="3" id="KW-0597">Phosphoprotein</keyword>
<dbReference type="Pfam" id="PF00668">
    <property type="entry name" value="Condensation"/>
    <property type="match status" value="4"/>
</dbReference>
<dbReference type="PANTHER" id="PTHR45527">
    <property type="entry name" value="NONRIBOSOMAL PEPTIDE SYNTHETASE"/>
    <property type="match status" value="1"/>
</dbReference>
<sequence length="5091" mass="541263">MTSSTRTRPTRTRRARLVALPQLMAAAVEANPGGTAVVFAGAERSYGSLGYAELDERSNRLARLLLDRGIGPGDLVAVGIPRSPESVLAVWAVAKTGAGFVPVDPRYPSDRVAYMVRDSGAVLGLTVTAERAELPGDVEWLAIDTTAAQRFSLEPVSSADRPRSLRPADAAYVIYTSGSTGRPKGVVVTQAGLKGFCDEQHERYRVGTDSRTLHFASPSFDASVLELLLALGGAATMVVVDPAIVGGAELARLLRRERVTHAFITPAVLASLDPAGLDELRVVVAGGEACPPELVRRWVQPRGNGRFREFYNGYGPTETTIMTNISGPLMPGETVTIGAPIRRVLEYVLDERLGPVPEGVAGELYITGAQLARGYHERRGLTAARFVANPFGEPGSRLYRTGDLVRRLPSGEIEYLGRNDFQVKIRGFRIELGEIDAVLAAHESVDFAVTVGVEQATGATVLVAYVHAAADAIEVAALTEWAESRLPSHMVPTAIVVLDAIPLTPVGKLDRAALPAPVFEHRAYRAPETRVQRVVAEVIAGVLGAEEIGLDDDFFELGGNSLLATQVAARVGAALDTNIPARALFENTTVARLAVAAERLAGRGAGPALTAGPRPARIPLSPAQQRMWFLNRFDRGSAAYTIPVAVRLHGEVDAAALILAIADVVQRHEVLRTVYPETDTGPVQVVMPASAVREPVVRRLAAAEVRTALTELIAAPFDVTTEVPLRIALFELGPDEWVLAMAIHHVSGDGSSIAALTRDLVVAYSARAAGEAPGWAPLPVQYADYSIWQRALLGAEDDPGSVAAAQIAHWRTALADLPDQLELPTDRPRPPVQSVAGSAVPVRIPAETHRALTELARAGGATLFMALHTALAVLLARLAGTDDVAVGTPIAGRGDAILDDLIGMFVNTLVLRTRLAPGDRFDEVLARQRESDIQAFANADVPFERLVEVLDPARSQSRHPLFQVGLSFQNFGTTELELPGLTLSGLDLDITLSQFDLHLVVSDEYAPDGAPAGISGVLTYATALFDRATVEQLVRRFLRLLDAVIADPGIPVGDIPLLDADEQRNTLAWNETAHPVRWTRLHQGFDERAAADPAAVALAGEFGEIGYGELSAAANRVARLLRAAGVGPEVSVVLALPRGPELVTAMLGVLRAGGAFVPLDPGHPADRVRHILDTTRPAVLIAEPGARLPVEVHPRTTRLTVADAAQHSADPLPQDTVPDRRHPAYTLFTSGSTGRPKGVTVPHRAAANQIAWMVAEYGIGPADGYLQKTAPTFDLSIWGFFVPLAAGARMVLAEEGGQRDARYIAELIRRHGVTVTDFVPSLLAVFAQHARPEELAGLRDVFVIGEALHPETVAAFRRVSPARLHNLYGPTEAAVSITAHPVTELDTAVVPIGAPEWNSTAHVLDARLRPVPPGVRGELYLGGAQLARGYAGRPELTAERFVADPFGAGARLYRTGDLVTRRADGELVYAGRADFQVKFRGQRIELGEIETALRAVPGVAQAVVLVADGDVGQFLAGYVTPAPGRDLDGDAVRSAVRGAVPGYMLPAVVTVLPRLPLNPSGKLDRRALPIPAFRAREFRAPVTPIEQTVARVFAEVLRLERVGLDDDFFELGGNSLLATQVAARLGAALDTTLPVRALFEAGSVAALAARAEQHAGSGGRPALTAVRRPDAVPLSLAQQRMWFLNRFDPASAVYNIPIAVRLSGELDTAALAAAVRDLVARHEVLRTVYPETADGPVQRVLPADAAVGGLYPVAVRPAEVAERVTRIATTGFDVTAEVPLRIALFEVAGTAEYVLVFVAHHIAADGWSVGPLTRDLMVAYAARSAGAAPEWAPLPVQYADFSVWQRELLGAEDDPAGLLAIQTGYWRTTLADLPDELALPTDRPRPNVSHFAGATLDFEIPEELHRGLRQLATEHSATLFMVVQAGLAVLLAQLSGSDDIAIGTPVAGRGEAELDDLIGMFVNTLVLRTEVAPADGFGTLLRRVRDTDLAAFAHADVPFERLVEVLSPPRSQARHPLFQTALTLVNAPMTEFELPGLRVTGIEPPAQPAKFDLQWTLQERRAGAGAPAGMAGSVIYATELFDADTVRAFTERFVRVLAAVVADAEAPVGSVELLGPAERADLISRACPPPPAQRLLPELFTTGAPAATAVIYDGQTLSYRELNERANRLARLLIAAGVGAEDVVALAIPRSLESVVALAAVARTGAAFLPIDSRLPIDRIAFMIADSGARIGLTTSDVRPALPGTTWWLVQGDLDTRGFDAAPVADADRRVPLHPDHPVHVIYTSGSTGRPKGVVVSHRALANFAADQDGRFGLSARTRAMHFASPSFDASLLELFLAILRGGTLVVVPQSVYGGAELSELIREQRVTHAVIPPAALATFDPSGLHTLRVVIAGGEASPPELIAKWAVPLPDGTVRAYYNGYGPTETTVDSNISAPLVPGARVTIGGPQGGMQSLVLNARLQPVPVGVAGELYIAGVQLARGYHARPGLTADRFVAHPYRSGERMYRTGDVVRWTRGGEVEYVGRSDFQVKIRGFRIELGEIDAALAAHPSVDFAVTVGHRGETGVADLAAYVVAARGRTADTAELTAHLRETLPGYMVPAAITVLDRLPLTTVGKLDRKALPAPVFTSEVAFRAPRTPVEQIVADVFGRVLGVERVGLDDDFFTLGGNSLLATRVAARLGSALNSRVLVRSLFETSTVAELAAVLERESGTGARPALVAGARPERIPLSLAQQRMWFLNRFDPDSAVYNVPIAVRLTGELDTAALAAAIADLVRRHEVLRTVYPETADGPVQRVLDVEQAIGAGLPVSEVPPGELPERVAAVVTAGFDVTTEVPLRVALFRVAGADEFVLVFVAHHIAADGWSVGPLTSDVMVAYAARAAGTAPEWAPLPVQYADFSVWQRQLLGDESDPASVAAVQTEYWRSALAGLPVELELPLDRPRPELATFAGAGHAVVIDAELHRALRELAADHTATFFMVAQAALAVLLARLSGSTDIAIGTPVAGRGEAELDDLVGMFVNTIVLRTPVAGQDSFEAVLRRVRDTDLAAFAHADVPFERLVEVLDPPRSQARHPLFQVALSLADLPAAEFTLPGLTIAGVEADAHVAKFDLHWNLTELPENGGIALGINYATDLFDAATIETFAERYLRVLRAVVADAGAPTGDIDLLDDRERALVTGNPAGAGATADPGGTLLDLFAAAVAEHGRAPAVTHGAETLTYTDLDRRSTVLARRLVAAGAGPETLVAVLLPRSPELVVALLAVLKSGAGYVPIDPAYPAERIAYVLADARPASVVLAPGAEVELPPGLPVVEAANLDEGDAAPITGAAPDPDTIAYVIYTSGSTGRPKGVAVPHGNVVRLLANTATDFGFGPEDVWTLFHSFAFDFSVWELWGALAFGGELVVVDQDTARSPEQLLELLRAKRVTVLNQTPSAFYQLAEAERSCAAPPRLRYVIFGGEALEPRRLAGWVARHGDRAPRLVNMYGITETTVHVTYRPLDAATIDAGAGSVVGRAIPGLGLELLDDRLRPVPIGVAGEIYVGGGQLARGYLGRPGLTAARFVAGPDGTRRYRSGDRARWTRGGELEYLGRADDQVKVRGFRIELGEIEAALLGRPGIAQAAVVVRTDRPGDARIVAYVVPAPGAPAPDQGELRAGLASLLPGYMVPSAFVPLDAVPLTVNGKLDRRALPAPSYATHEFRAPSTPAEETVAAVFAEVLGVERVGADDNFFELGGNSLVATRLVARLGAALGAVVPVRTVFEASTVTELASGIDRTRGRDRAPLTALERPASIPLSMAQQRMWFLNRYRPESGLYNVPIAVRLTGLLDVAALAAAVRDVLARHEVLRTRYPETADGPEQQVLPVDAVLTDLPAVPVTAAALPAELHAMVSGGFDVTAAAPLRVALYALDSRPDRDPEHVLVFVAHHIAVDGWSVGPLTRDLMVAYIARSGQTPPGWEPLPVQYADYSIWQRRVLGDEADPDSVLATQAEYWRRTLAGLPDELGLPADRPRPVVATFAGGRTPFTVDAETHAGILRLAAERQVTVFMVVQAVLVVVLSRLSGASDVVLGTPVAGRGEAELDDLVGMFVNTVVLRTPVAPDDDFDTVLARVRETDLDAFAHADIPFERLVELLDPVRSQARHPLFQVALSLTNLPASTFELPGLRLAAVPTDEVVAKFDLQWTLTEERTADGAPAGIGGLIDYATDLFDAATVASFADRFLRVLRGVLADRSTTAGAVPLLGPAEQADLVARTGAPAVPPVVLSELFGRGAPEAPAVVFRGETLTYRELEARSDRLARLLVAEGIGAEELIAVAVPRSPDSVLTAAAVAKAGAAFVPVDPGYPAERIAHLVTDSGAPIGLTVRSVRAGLPESVRWLVLEDLDLSGFDDTPLTDADRVRPVRPEHPAYVIYTSGSTGVPKGVVVTHSGLANFAAEQAERYGLGAGTRALHFASPSFDASILELLLALAGGGALVVVPPGVYGGDELAAIIRSEAVTHAFVTPAALATFDPAGLDSLRVLVAGGEACPPELVAKWAVPLADGTIRAFHNGYGPTETTIMTNISAPLRPGEPVTIGRPTRGMQSLILDSRLRPVPAGVTGELYLSGIQLARGYHARRGLTAARFVANPYVPGARMYRTGDVVRWTRTGEVEYVGRSDFQVKVRGFRIELGEIDAALAAHESVDFAVTVGHPGATGATVLVSYVVGARGRVPDPAALTAHLGERLPGYMVPASIMVLDRVPLTPVGKLDRAALPAPVLELVEFRAPSTPAEETVAEVFAEVLGIERVGADDNFFELGGNSLIATRVVTRLRERTGTEIRVAVFFDDPTVAGIAARVVAAHSGDDAAMGVLLPIRHRGSRPPLFCFHPYTGLAWSFAGLSRFLPADQPIFGLQTPALTEDDWRPETLDDFVTRYVTELRKVQPEGPYRLLGWSIGGVLAHAAAVRLQREGAEVELLAVLDGTPAVDLGDFRRAVRSAFAEVGIAPEALPPEADLGDLGDEALAALAASIPAELAVLDAARLRRVYRGAMSVVELATRHDIGVFRGRIEFFRATRLDSGGVLVDPAEWQPYTDTPVADHPVDTSHLLMTAPEALARIAPRLTEILDK</sequence>
<dbReference type="InterPro" id="IPR036736">
    <property type="entry name" value="ACP-like_sf"/>
</dbReference>
<dbReference type="InterPro" id="IPR009081">
    <property type="entry name" value="PP-bd_ACP"/>
</dbReference>
<feature type="domain" description="Carrier" evidence="5">
    <location>
        <begin position="2635"/>
        <end position="2710"/>
    </location>
</feature>
<accession>A0ABV8DY89</accession>
<dbReference type="InterPro" id="IPR010071">
    <property type="entry name" value="AA_adenyl_dom"/>
</dbReference>
<dbReference type="PANTHER" id="PTHR45527:SF1">
    <property type="entry name" value="FATTY ACID SYNTHASE"/>
    <property type="match status" value="1"/>
</dbReference>
<dbReference type="InterPro" id="IPR045851">
    <property type="entry name" value="AMP-bd_C_sf"/>
</dbReference>
<comment type="caution">
    <text evidence="6">The sequence shown here is derived from an EMBL/GenBank/DDBJ whole genome shotgun (WGS) entry which is preliminary data.</text>
</comment>
<dbReference type="NCBIfam" id="NF003417">
    <property type="entry name" value="PRK04813.1"/>
    <property type="match status" value="5"/>
</dbReference>
<keyword evidence="4" id="KW-0732">Signal</keyword>
<dbReference type="CDD" id="cd19540">
    <property type="entry name" value="LCL_NRPS-like"/>
    <property type="match status" value="4"/>
</dbReference>
<evidence type="ECO:0000313" key="6">
    <source>
        <dbReference type="EMBL" id="MFC3964491.1"/>
    </source>
</evidence>
<evidence type="ECO:0000256" key="4">
    <source>
        <dbReference type="SAM" id="SignalP"/>
    </source>
</evidence>
<evidence type="ECO:0000259" key="5">
    <source>
        <dbReference type="PROSITE" id="PS50075"/>
    </source>
</evidence>
<dbReference type="Gene3D" id="2.30.38.10">
    <property type="entry name" value="Luciferase, Domain 3"/>
    <property type="match status" value="4"/>
</dbReference>
<dbReference type="Proteomes" id="UP001595696">
    <property type="component" value="Unassembled WGS sequence"/>
</dbReference>
<protein>
    <submittedName>
        <fullName evidence="6">Non-ribosomal peptide synthase/polyketide synthase</fullName>
    </submittedName>
</protein>
<dbReference type="InterPro" id="IPR001031">
    <property type="entry name" value="Thioesterase"/>
</dbReference>
<feature type="chain" id="PRO_5047303237" evidence="4">
    <location>
        <begin position="31"/>
        <end position="5091"/>
    </location>
</feature>
<comment type="cofactor">
    <cofactor evidence="1">
        <name>pantetheine 4'-phosphate</name>
        <dbReference type="ChEBI" id="CHEBI:47942"/>
    </cofactor>
</comment>
<evidence type="ECO:0000256" key="3">
    <source>
        <dbReference type="ARBA" id="ARBA00022553"/>
    </source>
</evidence>